<accession>A0ABW5B967</accession>
<name>A0ABW5B967_9BACT</name>
<gene>
    <name evidence="1" type="ORF">ACFSKV_09385</name>
</gene>
<evidence type="ECO:0000313" key="1">
    <source>
        <dbReference type="EMBL" id="MFD2201779.1"/>
    </source>
</evidence>
<reference evidence="2" key="1">
    <citation type="journal article" date="2019" name="Int. J. Syst. Evol. Microbiol.">
        <title>The Global Catalogue of Microorganisms (GCM) 10K type strain sequencing project: providing services to taxonomists for standard genome sequencing and annotation.</title>
        <authorList>
            <consortium name="The Broad Institute Genomics Platform"/>
            <consortium name="The Broad Institute Genome Sequencing Center for Infectious Disease"/>
            <person name="Wu L."/>
            <person name="Ma J."/>
        </authorList>
    </citation>
    <scope>NUCLEOTIDE SEQUENCE [LARGE SCALE GENOMIC DNA]</scope>
    <source>
        <strain evidence="2">KCTC 19812</strain>
    </source>
</reference>
<proteinExistence type="predicted"/>
<evidence type="ECO:0000313" key="2">
    <source>
        <dbReference type="Proteomes" id="UP001597414"/>
    </source>
</evidence>
<dbReference type="Proteomes" id="UP001597414">
    <property type="component" value="Unassembled WGS sequence"/>
</dbReference>
<comment type="caution">
    <text evidence="1">The sequence shown here is derived from an EMBL/GenBank/DDBJ whole genome shotgun (WGS) entry which is preliminary data.</text>
</comment>
<dbReference type="EMBL" id="JBHUIV010000015">
    <property type="protein sequence ID" value="MFD2201779.1"/>
    <property type="molecule type" value="Genomic_DNA"/>
</dbReference>
<sequence length="148" mass="17138">MILVNSGILYGQIPSNPPGEERDPNFHIPGLGFQVFEGDKGSLSISFYSVVRYLNQRRIDSTFTDSFGRDFSVKRRNDIQFQKVMIYFKGWVYTPKFRYLLYTWTTNVNLGLPAQVVVGGNFQYEFHKILNLLGLRGPPLVIWHILLM</sequence>
<protein>
    <submittedName>
        <fullName evidence="1">Uncharacterized protein</fullName>
    </submittedName>
</protein>
<organism evidence="1 2">
    <name type="scientific">Shivajiella indica</name>
    <dbReference type="NCBI Taxonomy" id="872115"/>
    <lineage>
        <taxon>Bacteria</taxon>
        <taxon>Pseudomonadati</taxon>
        <taxon>Bacteroidota</taxon>
        <taxon>Cytophagia</taxon>
        <taxon>Cytophagales</taxon>
        <taxon>Cyclobacteriaceae</taxon>
        <taxon>Shivajiella</taxon>
    </lineage>
</organism>
<keyword evidence="2" id="KW-1185">Reference proteome</keyword>